<organism evidence="1 2">
    <name type="scientific">Anaerosporomusa subterranea</name>
    <dbReference type="NCBI Taxonomy" id="1794912"/>
    <lineage>
        <taxon>Bacteria</taxon>
        <taxon>Bacillati</taxon>
        <taxon>Bacillota</taxon>
        <taxon>Negativicutes</taxon>
        <taxon>Acetonemataceae</taxon>
        <taxon>Anaerosporomusa</taxon>
    </lineage>
</organism>
<evidence type="ECO:0008006" key="3">
    <source>
        <dbReference type="Google" id="ProtNLM"/>
    </source>
</evidence>
<gene>
    <name evidence="1" type="ORF">AXX12_13855</name>
</gene>
<dbReference type="Pfam" id="PF08958">
    <property type="entry name" value="DUF1871"/>
    <property type="match status" value="1"/>
</dbReference>
<dbReference type="SUPFAM" id="SSF116922">
    <property type="entry name" value="YugE-like"/>
    <property type="match status" value="1"/>
</dbReference>
<sequence length="81" mass="9507">MDRLTEIINEWDPIDLMSHAPDDEYELEIKMIRNIINDISNEFEVAQIIYDIFLETCGKELFKKSVEDCAIIAKKIMALEK</sequence>
<proteinExistence type="predicted"/>
<dbReference type="InterPro" id="IPR023162">
    <property type="entry name" value="Apc36109-like_dom_sf"/>
</dbReference>
<evidence type="ECO:0000313" key="1">
    <source>
        <dbReference type="EMBL" id="KYZ75243.1"/>
    </source>
</evidence>
<evidence type="ECO:0000313" key="2">
    <source>
        <dbReference type="Proteomes" id="UP000076268"/>
    </source>
</evidence>
<dbReference type="RefSeq" id="WP_066244859.1">
    <property type="nucleotide sequence ID" value="NZ_LSGP01000025.1"/>
</dbReference>
<dbReference type="AlphaFoldDB" id="A0A154BMN2"/>
<name>A0A154BMN2_ANASB</name>
<keyword evidence="2" id="KW-1185">Reference proteome</keyword>
<dbReference type="Gene3D" id="1.10.340.20">
    <property type="entry name" value="Apc36109-like domain"/>
    <property type="match status" value="1"/>
</dbReference>
<dbReference type="OrthoDB" id="2665787at2"/>
<dbReference type="EMBL" id="LSGP01000025">
    <property type="protein sequence ID" value="KYZ75243.1"/>
    <property type="molecule type" value="Genomic_DNA"/>
</dbReference>
<dbReference type="InterPro" id="IPR015053">
    <property type="entry name" value="DUF1871"/>
</dbReference>
<accession>A0A154BMN2</accession>
<reference evidence="1 2" key="1">
    <citation type="submission" date="2016-02" db="EMBL/GenBank/DDBJ databases">
        <title>Anaerosporomusa subterraneum gen. nov., sp. nov., a spore-forming obligate anaerobe isolated from saprolite.</title>
        <authorList>
            <person name="Choi J.K."/>
            <person name="Shah M."/>
            <person name="Yee N."/>
        </authorList>
    </citation>
    <scope>NUCLEOTIDE SEQUENCE [LARGE SCALE GENOMIC DNA]</scope>
    <source>
        <strain evidence="1 2">RU4</strain>
    </source>
</reference>
<dbReference type="Proteomes" id="UP000076268">
    <property type="component" value="Unassembled WGS sequence"/>
</dbReference>
<protein>
    <recommendedName>
        <fullName evidence="3">DUF1871 domain-containing protein</fullName>
    </recommendedName>
</protein>
<comment type="caution">
    <text evidence="1">The sequence shown here is derived from an EMBL/GenBank/DDBJ whole genome shotgun (WGS) entry which is preliminary data.</text>
</comment>